<dbReference type="Proteomes" id="UP000499080">
    <property type="component" value="Unassembled WGS sequence"/>
</dbReference>
<dbReference type="EMBL" id="BGPR01002103">
    <property type="protein sequence ID" value="GBM67802.1"/>
    <property type="molecule type" value="Genomic_DNA"/>
</dbReference>
<name>A0A4Y2HRB1_ARAVE</name>
<organism evidence="3 4">
    <name type="scientific">Araneus ventricosus</name>
    <name type="common">Orbweaver spider</name>
    <name type="synonym">Epeira ventricosa</name>
    <dbReference type="NCBI Taxonomy" id="182803"/>
    <lineage>
        <taxon>Eukaryota</taxon>
        <taxon>Metazoa</taxon>
        <taxon>Ecdysozoa</taxon>
        <taxon>Arthropoda</taxon>
        <taxon>Chelicerata</taxon>
        <taxon>Arachnida</taxon>
        <taxon>Araneae</taxon>
        <taxon>Araneomorphae</taxon>
        <taxon>Entelegynae</taxon>
        <taxon>Araneoidea</taxon>
        <taxon>Araneidae</taxon>
        <taxon>Araneus</taxon>
    </lineage>
</organism>
<evidence type="ECO:0008006" key="5">
    <source>
        <dbReference type="Google" id="ProtNLM"/>
    </source>
</evidence>
<comment type="caution">
    <text evidence="3">The sequence shown here is derived from an EMBL/GenBank/DDBJ whole genome shotgun (WGS) entry which is preliminary data.</text>
</comment>
<feature type="chain" id="PRO_5021376366" description="Secreted protein" evidence="2">
    <location>
        <begin position="21"/>
        <end position="123"/>
    </location>
</feature>
<accession>A0A4Y2HRB1</accession>
<keyword evidence="2" id="KW-0732">Signal</keyword>
<sequence length="123" mass="13691">MPRFHIVFYTKVIILFSILAISPRVSKWVCVEFSMPRCLSGKVSASRPKGFGFETQFHWRSAVYVGVLRVKSHAKRPPACVVLKFGEAVPAQVSPSPFVCGSKLRGKSQNSPRVASKRDVNIN</sequence>
<proteinExistence type="predicted"/>
<evidence type="ECO:0000313" key="3">
    <source>
        <dbReference type="EMBL" id="GBM67802.1"/>
    </source>
</evidence>
<evidence type="ECO:0000256" key="1">
    <source>
        <dbReference type="SAM" id="MobiDB-lite"/>
    </source>
</evidence>
<gene>
    <name evidence="3" type="ORF">AVEN_216250_1</name>
</gene>
<reference evidence="3 4" key="1">
    <citation type="journal article" date="2019" name="Sci. Rep.">
        <title>Orb-weaving spider Araneus ventricosus genome elucidates the spidroin gene catalogue.</title>
        <authorList>
            <person name="Kono N."/>
            <person name="Nakamura H."/>
            <person name="Ohtoshi R."/>
            <person name="Moran D.A.P."/>
            <person name="Shinohara A."/>
            <person name="Yoshida Y."/>
            <person name="Fujiwara M."/>
            <person name="Mori M."/>
            <person name="Tomita M."/>
            <person name="Arakawa K."/>
        </authorList>
    </citation>
    <scope>NUCLEOTIDE SEQUENCE [LARGE SCALE GENOMIC DNA]</scope>
</reference>
<feature type="signal peptide" evidence="2">
    <location>
        <begin position="1"/>
        <end position="20"/>
    </location>
</feature>
<feature type="region of interest" description="Disordered" evidence="1">
    <location>
        <begin position="103"/>
        <end position="123"/>
    </location>
</feature>
<protein>
    <recommendedName>
        <fullName evidence="5">Secreted protein</fullName>
    </recommendedName>
</protein>
<keyword evidence="4" id="KW-1185">Reference proteome</keyword>
<evidence type="ECO:0000256" key="2">
    <source>
        <dbReference type="SAM" id="SignalP"/>
    </source>
</evidence>
<evidence type="ECO:0000313" key="4">
    <source>
        <dbReference type="Proteomes" id="UP000499080"/>
    </source>
</evidence>
<dbReference type="AlphaFoldDB" id="A0A4Y2HRB1"/>